<dbReference type="KEGG" id="bmei:Spa11_06590"/>
<sequence>MTDANKAGARKLSAKQIVLLQNACEAAIKLVRSGEAFYSSAADWYGHEVEGYNPRLYSRGESILTDWYVECVFEEMKAAWNAFVHVRSFYQSEHGAIRTLRLATPMPVGIDFGLHVEYSQSCFESAYRFGITACQFMPDCGSTNGGFWDEYQGPRLPFTIEGVRQRCAEMLRGYVEFYGIPHNLRSLMDKRVPPWLEIAKEAQRATGQLLPSMMRVYGPLEVDRERLGRLSPSTQTAIKSFREGLSVEAVCERLRISADNARTIKSRYSDLIGET</sequence>
<protein>
    <submittedName>
        <fullName evidence="1">Uncharacterized protein</fullName>
    </submittedName>
</protein>
<proteinExistence type="predicted"/>
<organism evidence="1 2">
    <name type="scientific">Botrimarina mediterranea</name>
    <dbReference type="NCBI Taxonomy" id="2528022"/>
    <lineage>
        <taxon>Bacteria</taxon>
        <taxon>Pseudomonadati</taxon>
        <taxon>Planctomycetota</taxon>
        <taxon>Planctomycetia</taxon>
        <taxon>Pirellulales</taxon>
        <taxon>Lacipirellulaceae</taxon>
        <taxon>Botrimarina</taxon>
    </lineage>
</organism>
<dbReference type="EMBL" id="CP036349">
    <property type="protein sequence ID" value="QDV72481.1"/>
    <property type="molecule type" value="Genomic_DNA"/>
</dbReference>
<keyword evidence="2" id="KW-1185">Reference proteome</keyword>
<dbReference type="Proteomes" id="UP000316426">
    <property type="component" value="Chromosome"/>
</dbReference>
<name>A0A518K3W6_9BACT</name>
<accession>A0A518K3W6</accession>
<gene>
    <name evidence="1" type="ORF">Spa11_06590</name>
</gene>
<reference evidence="1 2" key="1">
    <citation type="submission" date="2019-02" db="EMBL/GenBank/DDBJ databases">
        <title>Deep-cultivation of Planctomycetes and their phenomic and genomic characterization uncovers novel biology.</title>
        <authorList>
            <person name="Wiegand S."/>
            <person name="Jogler M."/>
            <person name="Boedeker C."/>
            <person name="Pinto D."/>
            <person name="Vollmers J."/>
            <person name="Rivas-Marin E."/>
            <person name="Kohn T."/>
            <person name="Peeters S.H."/>
            <person name="Heuer A."/>
            <person name="Rast P."/>
            <person name="Oberbeckmann S."/>
            <person name="Bunk B."/>
            <person name="Jeske O."/>
            <person name="Meyerdierks A."/>
            <person name="Storesund J.E."/>
            <person name="Kallscheuer N."/>
            <person name="Luecker S."/>
            <person name="Lage O.M."/>
            <person name="Pohl T."/>
            <person name="Merkel B.J."/>
            <person name="Hornburger P."/>
            <person name="Mueller R.-W."/>
            <person name="Bruemmer F."/>
            <person name="Labrenz M."/>
            <person name="Spormann A.M."/>
            <person name="Op den Camp H."/>
            <person name="Overmann J."/>
            <person name="Amann R."/>
            <person name="Jetten M.S.M."/>
            <person name="Mascher T."/>
            <person name="Medema M.H."/>
            <person name="Devos D.P."/>
            <person name="Kaster A.-K."/>
            <person name="Ovreas L."/>
            <person name="Rohde M."/>
            <person name="Galperin M.Y."/>
            <person name="Jogler C."/>
        </authorList>
    </citation>
    <scope>NUCLEOTIDE SEQUENCE [LARGE SCALE GENOMIC DNA]</scope>
    <source>
        <strain evidence="1 2">Spa11</strain>
    </source>
</reference>
<evidence type="ECO:0000313" key="1">
    <source>
        <dbReference type="EMBL" id="QDV72481.1"/>
    </source>
</evidence>
<dbReference type="AlphaFoldDB" id="A0A518K3W6"/>
<dbReference type="RefSeq" id="WP_145107643.1">
    <property type="nucleotide sequence ID" value="NZ_CP036349.1"/>
</dbReference>
<evidence type="ECO:0000313" key="2">
    <source>
        <dbReference type="Proteomes" id="UP000316426"/>
    </source>
</evidence>